<organism evidence="2 3">
    <name type="scientific">Lynx canadensis</name>
    <name type="common">Canada lynx</name>
    <name type="synonym">Felis canadensis</name>
    <dbReference type="NCBI Taxonomy" id="61383"/>
    <lineage>
        <taxon>Eukaryota</taxon>
        <taxon>Metazoa</taxon>
        <taxon>Chordata</taxon>
        <taxon>Craniata</taxon>
        <taxon>Vertebrata</taxon>
        <taxon>Euteleostomi</taxon>
        <taxon>Mammalia</taxon>
        <taxon>Eutheria</taxon>
        <taxon>Laurasiatheria</taxon>
        <taxon>Carnivora</taxon>
        <taxon>Feliformia</taxon>
        <taxon>Felidae</taxon>
        <taxon>Felinae</taxon>
        <taxon>Lynx</taxon>
    </lineage>
</organism>
<reference evidence="2" key="2">
    <citation type="submission" date="2025-09" db="UniProtKB">
        <authorList>
            <consortium name="Ensembl"/>
        </authorList>
    </citation>
    <scope>IDENTIFICATION</scope>
</reference>
<evidence type="ECO:0000256" key="1">
    <source>
        <dbReference type="SAM" id="MobiDB-lite"/>
    </source>
</evidence>
<sequence length="45" mass="5000">MPSRGSQPEEGAALSSADNSTPHKEDLSSKTEQKCFLKAKIYWMN</sequence>
<gene>
    <name evidence="2" type="primary">ASDURF</name>
</gene>
<dbReference type="AlphaFoldDB" id="A0A667G9I0"/>
<feature type="compositionally biased region" description="Basic and acidic residues" evidence="1">
    <location>
        <begin position="21"/>
        <end position="30"/>
    </location>
</feature>
<proteinExistence type="predicted"/>
<protein>
    <submittedName>
        <fullName evidence="2">ASNSD1 upstream open reading frame</fullName>
    </submittedName>
</protein>
<reference evidence="2" key="1">
    <citation type="submission" date="2025-08" db="UniProtKB">
        <authorList>
            <consortium name="Ensembl"/>
        </authorList>
    </citation>
    <scope>IDENTIFICATION</scope>
</reference>
<dbReference type="Pfam" id="PF21975">
    <property type="entry name" value="ASNSD1-SEP"/>
    <property type="match status" value="1"/>
</dbReference>
<name>A0A667G9I0_LYNCA</name>
<keyword evidence="3" id="KW-1185">Reference proteome</keyword>
<evidence type="ECO:0000313" key="2">
    <source>
        <dbReference type="Ensembl" id="ENSLCNP00005011846.1"/>
    </source>
</evidence>
<dbReference type="InterPro" id="IPR054148">
    <property type="entry name" value="ASNSD1-SEP"/>
</dbReference>
<dbReference type="Proteomes" id="UP000472241">
    <property type="component" value="Unplaced"/>
</dbReference>
<accession>A0A667G9I0</accession>
<feature type="region of interest" description="Disordered" evidence="1">
    <location>
        <begin position="1"/>
        <end position="30"/>
    </location>
</feature>
<evidence type="ECO:0000313" key="3">
    <source>
        <dbReference type="Proteomes" id="UP000472241"/>
    </source>
</evidence>
<dbReference type="Ensembl" id="ENSLCNT00005013281.1">
    <property type="protein sequence ID" value="ENSLCNP00005011846.1"/>
    <property type="gene ID" value="ENSLCNG00005007761.1"/>
</dbReference>